<evidence type="ECO:0000313" key="4">
    <source>
        <dbReference type="EMBL" id="MBF7956255.1"/>
    </source>
</evidence>
<evidence type="ECO:0000259" key="3">
    <source>
        <dbReference type="Pfam" id="PF19040"/>
    </source>
</evidence>
<feature type="domain" description="Acyltransferase 3" evidence="2">
    <location>
        <begin position="8"/>
        <end position="317"/>
    </location>
</feature>
<keyword evidence="4" id="KW-0808">Transferase</keyword>
<dbReference type="GO" id="GO:0016746">
    <property type="term" value="F:acyltransferase activity"/>
    <property type="evidence" value="ECO:0007669"/>
    <property type="project" value="UniProtKB-KW"/>
</dbReference>
<dbReference type="Pfam" id="PF19040">
    <property type="entry name" value="SGNH"/>
    <property type="match status" value="1"/>
</dbReference>
<name>A0ABS0DQU0_9GAMM</name>
<comment type="caution">
    <text evidence="4">The sequence shown here is derived from an EMBL/GenBank/DDBJ whole genome shotgun (WGS) entry which is preliminary data.</text>
</comment>
<feature type="domain" description="SGNH" evidence="3">
    <location>
        <begin position="394"/>
        <end position="603"/>
    </location>
</feature>
<evidence type="ECO:0000313" key="5">
    <source>
        <dbReference type="Proteomes" id="UP000600307"/>
    </source>
</evidence>
<keyword evidence="1" id="KW-1133">Transmembrane helix</keyword>
<keyword evidence="4" id="KW-0012">Acyltransferase</keyword>
<accession>A0ABS0DQU0</accession>
<sequence length="608" mass="69985">MSKVEFRKDINGLRAIAVISVLLFHFNVNHITGGFVGVDIFFVISGFLMTGILIGTNDIKGIKNFYIARFVRIFPALGALIITTLLLSLLLFTTSDFETFSRNAVSALLFYSNIYFSKHSGYFDTSSHYNLLLHTWSLSVEWQFYILFPLIVLLTKKTRLSLFGIISFLTVLSAALAFWTVYGNKEELFYTLPFRAWELLLGGMIYIASLKKIYSHKHLDKLGLLLILYSILFIQPTEAWPNFKTLIPVIGVCIVIYANNNESFVTCNPISQFLGKISYSTYLWHWPIVVLMNLYKVEFNFINITLAIIASILFGWLSFTFIEDKFRNKSLLKINVSVFIVTLSLSILVIITHGMSFRYSNSIEEIVNYRFDRTLWRADSCFLNPEQNYIDFSKCSDRTNNNSIVLWGDSHAAQLMPGFVARPSREFEIYQRTSSLCGPLIGYVNPQRKNCFEVNNNISSYIAKNKPKAVILSALWSQYETEKYLPKTLTFLVENNIKNIYVIGPFPFWQDTLPNIVEKFGLTQTGEVSRKYFDDHFNVVKNDKLLRKMALKYPNVTYISPLDMMCTELSCKATVIKQKAYPIQWDSAHLSNEGSEWFVGEILQTLRR</sequence>
<gene>
    <name evidence="4" type="ORF">IV431_11880</name>
</gene>
<keyword evidence="5" id="KW-1185">Reference proteome</keyword>
<dbReference type="InterPro" id="IPR050879">
    <property type="entry name" value="Acyltransferase_3"/>
</dbReference>
<dbReference type="PANTHER" id="PTHR23028:SF53">
    <property type="entry name" value="ACYL_TRANSF_3 DOMAIN-CONTAINING PROTEIN"/>
    <property type="match status" value="1"/>
</dbReference>
<feature type="transmembrane region" description="Helical" evidence="1">
    <location>
        <begin position="34"/>
        <end position="54"/>
    </location>
</feature>
<proteinExistence type="predicted"/>
<protein>
    <submittedName>
        <fullName evidence="4">Acyltransferase</fullName>
    </submittedName>
</protein>
<dbReference type="Pfam" id="PF01757">
    <property type="entry name" value="Acyl_transf_3"/>
    <property type="match status" value="1"/>
</dbReference>
<feature type="transmembrane region" description="Helical" evidence="1">
    <location>
        <begin position="131"/>
        <end position="153"/>
    </location>
</feature>
<dbReference type="PANTHER" id="PTHR23028">
    <property type="entry name" value="ACETYLTRANSFERASE"/>
    <property type="match status" value="1"/>
</dbReference>
<feature type="transmembrane region" description="Helical" evidence="1">
    <location>
        <begin position="12"/>
        <end position="28"/>
    </location>
</feature>
<feature type="transmembrane region" description="Helical" evidence="1">
    <location>
        <begin position="66"/>
        <end position="92"/>
    </location>
</feature>
<dbReference type="EMBL" id="JADOBH010000002">
    <property type="protein sequence ID" value="MBF7956255.1"/>
    <property type="molecule type" value="Genomic_DNA"/>
</dbReference>
<evidence type="ECO:0000256" key="1">
    <source>
        <dbReference type="SAM" id="Phobius"/>
    </source>
</evidence>
<dbReference type="InterPro" id="IPR043968">
    <property type="entry name" value="SGNH"/>
</dbReference>
<keyword evidence="1" id="KW-0472">Membrane</keyword>
<feature type="transmembrane region" description="Helical" evidence="1">
    <location>
        <begin position="301"/>
        <end position="322"/>
    </location>
</feature>
<keyword evidence="1" id="KW-0812">Transmembrane</keyword>
<dbReference type="Proteomes" id="UP000600307">
    <property type="component" value="Unassembled WGS sequence"/>
</dbReference>
<reference evidence="4 5" key="1">
    <citation type="submission" date="2020-11" db="EMBL/GenBank/DDBJ databases">
        <title>Taxonomic investigation of Rahnella spp.</title>
        <authorList>
            <person name="Lee S.D."/>
        </authorList>
    </citation>
    <scope>NUCLEOTIDE SEQUENCE [LARGE SCALE GENOMIC DNA]</scope>
    <source>
        <strain evidence="4 5">SAP-10</strain>
    </source>
</reference>
<dbReference type="RefSeq" id="WP_195817324.1">
    <property type="nucleotide sequence ID" value="NZ_JADOBH010000002.1"/>
</dbReference>
<feature type="transmembrane region" description="Helical" evidence="1">
    <location>
        <begin position="160"/>
        <end position="182"/>
    </location>
</feature>
<evidence type="ECO:0000259" key="2">
    <source>
        <dbReference type="Pfam" id="PF01757"/>
    </source>
</evidence>
<organism evidence="4 5">
    <name type="scientific">Rahnella victoriana</name>
    <dbReference type="NCBI Taxonomy" id="1510570"/>
    <lineage>
        <taxon>Bacteria</taxon>
        <taxon>Pseudomonadati</taxon>
        <taxon>Pseudomonadota</taxon>
        <taxon>Gammaproteobacteria</taxon>
        <taxon>Enterobacterales</taxon>
        <taxon>Yersiniaceae</taxon>
        <taxon>Rahnella</taxon>
    </lineage>
</organism>
<feature type="transmembrane region" description="Helical" evidence="1">
    <location>
        <begin position="334"/>
        <end position="355"/>
    </location>
</feature>
<dbReference type="InterPro" id="IPR002656">
    <property type="entry name" value="Acyl_transf_3_dom"/>
</dbReference>
<feature type="transmembrane region" description="Helical" evidence="1">
    <location>
        <begin position="222"/>
        <end position="240"/>
    </location>
</feature>
<feature type="transmembrane region" description="Helical" evidence="1">
    <location>
        <begin position="188"/>
        <end position="210"/>
    </location>
</feature>